<reference evidence="1 2" key="1">
    <citation type="journal article" date="2019" name="Int. J. Syst. Evol. Microbiol.">
        <title>The Global Catalogue of Microorganisms (GCM) 10K type strain sequencing project: providing services to taxonomists for standard genome sequencing and annotation.</title>
        <authorList>
            <consortium name="The Broad Institute Genomics Platform"/>
            <consortium name="The Broad Institute Genome Sequencing Center for Infectious Disease"/>
            <person name="Wu L."/>
            <person name="Ma J."/>
        </authorList>
    </citation>
    <scope>NUCLEOTIDE SEQUENCE [LARGE SCALE GENOMIC DNA]</scope>
    <source>
        <strain evidence="1 2">JCM 16227</strain>
    </source>
</reference>
<accession>A0ABN3HFG4</accession>
<sequence>MTMYHVDVYRDDRWWMIRIPELDGVNGVDEPLTQARRYSEIETQARDLIALVADVAPSTIELDLHVTVENLDVTESAEQIAKDRATAAAAERRAVHQSAVVAHQLKDAGVTLRDIGEIVGVSFQRAGQLVAEPV</sequence>
<proteinExistence type="predicted"/>
<evidence type="ECO:0000313" key="2">
    <source>
        <dbReference type="Proteomes" id="UP001501170"/>
    </source>
</evidence>
<comment type="caution">
    <text evidence="1">The sequence shown here is derived from an EMBL/GenBank/DDBJ whole genome shotgun (WGS) entry which is preliminary data.</text>
</comment>
<gene>
    <name evidence="1" type="ORF">GCM10009855_18190</name>
</gene>
<dbReference type="RefSeq" id="WP_346076036.1">
    <property type="nucleotide sequence ID" value="NZ_BAAARB010000008.1"/>
</dbReference>
<name>A0ABN3HFG4_9ACTN</name>
<dbReference type="Proteomes" id="UP001501170">
    <property type="component" value="Unassembled WGS sequence"/>
</dbReference>
<dbReference type="EMBL" id="BAAARB010000008">
    <property type="protein sequence ID" value="GAA2378608.1"/>
    <property type="molecule type" value="Genomic_DNA"/>
</dbReference>
<organism evidence="1 2">
    <name type="scientific">Gordonia cholesterolivorans</name>
    <dbReference type="NCBI Taxonomy" id="559625"/>
    <lineage>
        <taxon>Bacteria</taxon>
        <taxon>Bacillati</taxon>
        <taxon>Actinomycetota</taxon>
        <taxon>Actinomycetes</taxon>
        <taxon>Mycobacteriales</taxon>
        <taxon>Gordoniaceae</taxon>
        <taxon>Gordonia</taxon>
    </lineage>
</organism>
<keyword evidence="2" id="KW-1185">Reference proteome</keyword>
<evidence type="ECO:0000313" key="1">
    <source>
        <dbReference type="EMBL" id="GAA2378608.1"/>
    </source>
</evidence>
<protein>
    <submittedName>
        <fullName evidence="1">Uncharacterized protein</fullName>
    </submittedName>
</protein>